<dbReference type="EMBL" id="SWKV01000006">
    <property type="protein sequence ID" value="KAF3045455.1"/>
    <property type="molecule type" value="Genomic_DNA"/>
</dbReference>
<proteinExistence type="predicted"/>
<comment type="caution">
    <text evidence="1">The sequence shown here is derived from an EMBL/GenBank/DDBJ whole genome shotgun (WGS) entry which is preliminary data.</text>
</comment>
<dbReference type="OrthoDB" id="3944805at2759"/>
<gene>
    <name evidence="1" type="ORF">E8E12_005599</name>
</gene>
<evidence type="ECO:0000313" key="1">
    <source>
        <dbReference type="EMBL" id="KAF3045455.1"/>
    </source>
</evidence>
<dbReference type="Proteomes" id="UP000758155">
    <property type="component" value="Unassembled WGS sequence"/>
</dbReference>
<reference evidence="1" key="1">
    <citation type="submission" date="2019-04" db="EMBL/GenBank/DDBJ databases">
        <title>Sequencing of skin fungus with MAO and IRED activity.</title>
        <authorList>
            <person name="Marsaioli A.J."/>
            <person name="Bonatto J.M.C."/>
            <person name="Reis Junior O."/>
        </authorList>
    </citation>
    <scope>NUCLEOTIDE SEQUENCE</scope>
    <source>
        <strain evidence="1">28M1</strain>
    </source>
</reference>
<dbReference type="AlphaFoldDB" id="A0A9P4WYA2"/>
<sequence>MTASQSLILYSAPTSATLSTRPSASTIISADFFTRQTGTAIATELLYRILFDIVQKFLAAFQRLAARGMDQCSTWLERKMQERRERHANPANQGLEITQEVGKLAAKQGFITCPMTGADTNGGGPQPPRWIRNVLEGIEEGRMEDKDFLIHAHTG</sequence>
<protein>
    <submittedName>
        <fullName evidence="1">Uncharacterized protein</fullName>
    </submittedName>
</protein>
<accession>A0A9P4WYA2</accession>
<organism evidence="1 2">
    <name type="scientific">Didymella heteroderae</name>
    <dbReference type="NCBI Taxonomy" id="1769908"/>
    <lineage>
        <taxon>Eukaryota</taxon>
        <taxon>Fungi</taxon>
        <taxon>Dikarya</taxon>
        <taxon>Ascomycota</taxon>
        <taxon>Pezizomycotina</taxon>
        <taxon>Dothideomycetes</taxon>
        <taxon>Pleosporomycetidae</taxon>
        <taxon>Pleosporales</taxon>
        <taxon>Pleosporineae</taxon>
        <taxon>Didymellaceae</taxon>
        <taxon>Didymella</taxon>
    </lineage>
</organism>
<evidence type="ECO:0000313" key="2">
    <source>
        <dbReference type="Proteomes" id="UP000758155"/>
    </source>
</evidence>
<name>A0A9P4WYA2_9PLEO</name>
<keyword evidence="2" id="KW-1185">Reference proteome</keyword>